<accession>A0AAE1U2W4</accession>
<feature type="region of interest" description="Disordered" evidence="1">
    <location>
        <begin position="1"/>
        <end position="84"/>
    </location>
</feature>
<comment type="caution">
    <text evidence="2">The sequence shown here is derived from an EMBL/GenBank/DDBJ whole genome shotgun (WGS) entry which is preliminary data.</text>
</comment>
<organism evidence="2 3">
    <name type="scientific">Petrolisthes manimaculis</name>
    <dbReference type="NCBI Taxonomy" id="1843537"/>
    <lineage>
        <taxon>Eukaryota</taxon>
        <taxon>Metazoa</taxon>
        <taxon>Ecdysozoa</taxon>
        <taxon>Arthropoda</taxon>
        <taxon>Crustacea</taxon>
        <taxon>Multicrustacea</taxon>
        <taxon>Malacostraca</taxon>
        <taxon>Eumalacostraca</taxon>
        <taxon>Eucarida</taxon>
        <taxon>Decapoda</taxon>
        <taxon>Pleocyemata</taxon>
        <taxon>Anomura</taxon>
        <taxon>Galatheoidea</taxon>
        <taxon>Porcellanidae</taxon>
        <taxon>Petrolisthes</taxon>
    </lineage>
</organism>
<sequence>MGGMVGEGDEGIITQPKEVGPKERKEVVPEEDVVGTRTGEGEGGMEGRKVGEGEGGRERRKVGEGEGGREGGRGGKLEIRRERM</sequence>
<dbReference type="AlphaFoldDB" id="A0AAE1U2W4"/>
<name>A0AAE1U2W4_9EUCA</name>
<dbReference type="EMBL" id="JAWZYT010001985">
    <property type="protein sequence ID" value="KAK4307637.1"/>
    <property type="molecule type" value="Genomic_DNA"/>
</dbReference>
<gene>
    <name evidence="2" type="ORF">Pmani_020614</name>
</gene>
<reference evidence="2" key="1">
    <citation type="submission" date="2023-11" db="EMBL/GenBank/DDBJ databases">
        <title>Genome assemblies of two species of porcelain crab, Petrolisthes cinctipes and Petrolisthes manimaculis (Anomura: Porcellanidae).</title>
        <authorList>
            <person name="Angst P."/>
        </authorList>
    </citation>
    <scope>NUCLEOTIDE SEQUENCE</scope>
    <source>
        <strain evidence="2">PB745_02</strain>
        <tissue evidence="2">Gill</tissue>
    </source>
</reference>
<feature type="compositionally biased region" description="Basic and acidic residues" evidence="1">
    <location>
        <begin position="45"/>
        <end position="84"/>
    </location>
</feature>
<evidence type="ECO:0000313" key="2">
    <source>
        <dbReference type="EMBL" id="KAK4307637.1"/>
    </source>
</evidence>
<keyword evidence="3" id="KW-1185">Reference proteome</keyword>
<feature type="compositionally biased region" description="Basic and acidic residues" evidence="1">
    <location>
        <begin position="19"/>
        <end position="28"/>
    </location>
</feature>
<dbReference type="Proteomes" id="UP001292094">
    <property type="component" value="Unassembled WGS sequence"/>
</dbReference>
<evidence type="ECO:0000256" key="1">
    <source>
        <dbReference type="SAM" id="MobiDB-lite"/>
    </source>
</evidence>
<protein>
    <submittedName>
        <fullName evidence="2">Uncharacterized protein</fullName>
    </submittedName>
</protein>
<proteinExistence type="predicted"/>
<evidence type="ECO:0000313" key="3">
    <source>
        <dbReference type="Proteomes" id="UP001292094"/>
    </source>
</evidence>